<proteinExistence type="predicted"/>
<feature type="signal peptide" evidence="1">
    <location>
        <begin position="1"/>
        <end position="22"/>
    </location>
</feature>
<dbReference type="AlphaFoldDB" id="A0A918LDM0"/>
<evidence type="ECO:0000256" key="1">
    <source>
        <dbReference type="SAM" id="SignalP"/>
    </source>
</evidence>
<dbReference type="EMBL" id="BMTL01000087">
    <property type="protein sequence ID" value="GGS32547.1"/>
    <property type="molecule type" value="Genomic_DNA"/>
</dbReference>
<feature type="chain" id="PRO_5038689281" description="Lipoprotein" evidence="1">
    <location>
        <begin position="23"/>
        <end position="241"/>
    </location>
</feature>
<keyword evidence="1" id="KW-0732">Signal</keyword>
<dbReference type="RefSeq" id="WP_229878796.1">
    <property type="nucleotide sequence ID" value="NZ_BMTL01000087.1"/>
</dbReference>
<evidence type="ECO:0000313" key="2">
    <source>
        <dbReference type="EMBL" id="GGS32547.1"/>
    </source>
</evidence>
<gene>
    <name evidence="2" type="ORF">GCM10010269_83370</name>
</gene>
<dbReference type="Proteomes" id="UP000606194">
    <property type="component" value="Unassembled WGS sequence"/>
</dbReference>
<evidence type="ECO:0000313" key="3">
    <source>
        <dbReference type="Proteomes" id="UP000606194"/>
    </source>
</evidence>
<evidence type="ECO:0008006" key="4">
    <source>
        <dbReference type="Google" id="ProtNLM"/>
    </source>
</evidence>
<name>A0A918LDM0_9ACTN</name>
<keyword evidence="3" id="KW-1185">Reference proteome</keyword>
<reference evidence="2" key="1">
    <citation type="journal article" date="2014" name="Int. J. Syst. Evol. Microbiol.">
        <title>Complete genome sequence of Corynebacterium casei LMG S-19264T (=DSM 44701T), isolated from a smear-ripened cheese.</title>
        <authorList>
            <consortium name="US DOE Joint Genome Institute (JGI-PGF)"/>
            <person name="Walter F."/>
            <person name="Albersmeier A."/>
            <person name="Kalinowski J."/>
            <person name="Ruckert C."/>
        </authorList>
    </citation>
    <scope>NUCLEOTIDE SEQUENCE</scope>
    <source>
        <strain evidence="2">JCM 4386</strain>
    </source>
</reference>
<organism evidence="2 3">
    <name type="scientific">Streptomyces humidus</name>
    <dbReference type="NCBI Taxonomy" id="52259"/>
    <lineage>
        <taxon>Bacteria</taxon>
        <taxon>Bacillati</taxon>
        <taxon>Actinomycetota</taxon>
        <taxon>Actinomycetes</taxon>
        <taxon>Kitasatosporales</taxon>
        <taxon>Streptomycetaceae</taxon>
        <taxon>Streptomyces</taxon>
    </lineage>
</organism>
<reference evidence="2" key="2">
    <citation type="submission" date="2020-09" db="EMBL/GenBank/DDBJ databases">
        <authorList>
            <person name="Sun Q."/>
            <person name="Ohkuma M."/>
        </authorList>
    </citation>
    <scope>NUCLEOTIDE SEQUENCE</scope>
    <source>
        <strain evidence="2">JCM 4386</strain>
    </source>
</reference>
<accession>A0A918LDM0</accession>
<protein>
    <recommendedName>
        <fullName evidence="4">Lipoprotein</fullName>
    </recommendedName>
</protein>
<comment type="caution">
    <text evidence="2">The sequence shown here is derived from an EMBL/GenBank/DDBJ whole genome shotgun (WGS) entry which is preliminary data.</text>
</comment>
<sequence length="241" mass="25774">MLVRKLRPISAVGLVVAGFLMASGCSTGSDAPPDSVGPRATASEKAVAAPLTRAELRTLTFKDGEVAGAPEGGLSVRDLEPEKGQRSFPPVANRACQTMLDIRNGERASVVVLQIFNWKGDIWGGGSTLAAYEDGKAKQAFTQLKQALASCRSYEGTGWVGKFKARLTMEQAPGVGDEAVRFHETIPMGPEQPGDRKEQFTVVRAGNTIVTFQKLNVGGSASFPDDLVSRQVERLQNAQRL</sequence>
<dbReference type="PROSITE" id="PS51257">
    <property type="entry name" value="PROKAR_LIPOPROTEIN"/>
    <property type="match status" value="1"/>
</dbReference>